<dbReference type="AlphaFoldDB" id="A0A3N6MGI1"/>
<proteinExistence type="predicted"/>
<organism evidence="3 4">
    <name type="scientific">Natrarchaeobius chitinivorans</name>
    <dbReference type="NCBI Taxonomy" id="1679083"/>
    <lineage>
        <taxon>Archaea</taxon>
        <taxon>Methanobacteriati</taxon>
        <taxon>Methanobacteriota</taxon>
        <taxon>Stenosarchaea group</taxon>
        <taxon>Halobacteria</taxon>
        <taxon>Halobacteriales</taxon>
        <taxon>Natrialbaceae</taxon>
        <taxon>Natrarchaeobius</taxon>
    </lineage>
</organism>
<evidence type="ECO:0000313" key="4">
    <source>
        <dbReference type="Proteomes" id="UP000281431"/>
    </source>
</evidence>
<sequence length="101" mass="11823">MEVVESAKTDKQAESDETDELNVKEEWTGRYMYIPPSINKRFDDEFDRLVYECGRDLEWKPKKNKHYYPVVAIHGINAVAEMDPDEFRNVVVDLELPIESG</sequence>
<evidence type="ECO:0000259" key="2">
    <source>
        <dbReference type="Pfam" id="PF26492"/>
    </source>
</evidence>
<evidence type="ECO:0000256" key="1">
    <source>
        <dbReference type="SAM" id="MobiDB-lite"/>
    </source>
</evidence>
<dbReference type="Pfam" id="PF26492">
    <property type="entry name" value="DUF8160"/>
    <property type="match status" value="1"/>
</dbReference>
<feature type="compositionally biased region" description="Basic and acidic residues" evidence="1">
    <location>
        <begin position="1"/>
        <end position="14"/>
    </location>
</feature>
<feature type="region of interest" description="Disordered" evidence="1">
    <location>
        <begin position="1"/>
        <end position="21"/>
    </location>
</feature>
<dbReference type="Proteomes" id="UP000281431">
    <property type="component" value="Unassembled WGS sequence"/>
</dbReference>
<gene>
    <name evidence="3" type="ORF">EA472_22230</name>
</gene>
<name>A0A3N6MGI1_NATCH</name>
<dbReference type="InterPro" id="IPR058474">
    <property type="entry name" value="DUF8160"/>
</dbReference>
<feature type="domain" description="DUF8160" evidence="2">
    <location>
        <begin position="7"/>
        <end position="95"/>
    </location>
</feature>
<comment type="caution">
    <text evidence="3">The sequence shown here is derived from an EMBL/GenBank/DDBJ whole genome shotgun (WGS) entry which is preliminary data.</text>
</comment>
<dbReference type="EMBL" id="REFZ01000046">
    <property type="protein sequence ID" value="RQG94741.1"/>
    <property type="molecule type" value="Genomic_DNA"/>
</dbReference>
<keyword evidence="4" id="KW-1185">Reference proteome</keyword>
<accession>A0A3N6MGI1</accession>
<reference evidence="3 4" key="1">
    <citation type="submission" date="2018-10" db="EMBL/GenBank/DDBJ databases">
        <title>Natrarchaeobius chitinivorans gen. nov., sp. nov., and Natrarchaeobius haloalkaliphilus sp. nov., alkaliphilic, chitin-utilizing haloarchaea from hypersaline alkaline lakes.</title>
        <authorList>
            <person name="Sorokin D.Y."/>
            <person name="Elcheninov A.G."/>
            <person name="Kostrikina N.A."/>
            <person name="Bale N.J."/>
            <person name="Sinninghe Damste J.S."/>
            <person name="Khijniak T.V."/>
            <person name="Kublanov I.V."/>
            <person name="Toshchakov S.V."/>
        </authorList>
    </citation>
    <scope>NUCLEOTIDE SEQUENCE [LARGE SCALE GENOMIC DNA]</scope>
    <source>
        <strain evidence="3 4">AArcht7</strain>
    </source>
</reference>
<evidence type="ECO:0000313" key="3">
    <source>
        <dbReference type="EMBL" id="RQG94741.1"/>
    </source>
</evidence>
<protein>
    <recommendedName>
        <fullName evidence="2">DUF8160 domain-containing protein</fullName>
    </recommendedName>
</protein>